<dbReference type="GO" id="GO:0003700">
    <property type="term" value="F:DNA-binding transcription factor activity"/>
    <property type="evidence" value="ECO:0007669"/>
    <property type="project" value="InterPro"/>
</dbReference>
<dbReference type="InterPro" id="IPR013324">
    <property type="entry name" value="RNA_pol_sigma_r3/r4-like"/>
</dbReference>
<dbReference type="RefSeq" id="WP_153832187.1">
    <property type="nucleotide sequence ID" value="NZ_WJQT01000006.1"/>
</dbReference>
<proteinExistence type="predicted"/>
<dbReference type="Gene3D" id="1.20.140.160">
    <property type="match status" value="1"/>
</dbReference>
<name>A0A844BYN2_9LACT</name>
<dbReference type="InterPro" id="IPR014284">
    <property type="entry name" value="RNA_pol_sigma-70_dom"/>
</dbReference>
<evidence type="ECO:0000313" key="1">
    <source>
        <dbReference type="EMBL" id="MRJ47104.1"/>
    </source>
</evidence>
<dbReference type="NCBIfam" id="TIGR02937">
    <property type="entry name" value="sigma70-ECF"/>
    <property type="match status" value="1"/>
</dbReference>
<dbReference type="AlphaFoldDB" id="A0A844BYN2"/>
<reference evidence="1 2" key="1">
    <citation type="submission" date="2019-11" db="EMBL/GenBank/DDBJ databases">
        <title>Characterisation of Fundicoccus ignavus gen. nov. sp. nov., a novel genus of the family Aerococcaceae from bulk tank milk.</title>
        <authorList>
            <person name="Siebert A."/>
            <person name="Huptas C."/>
            <person name="Wenning M."/>
            <person name="Scherer S."/>
            <person name="Doll E.V."/>
        </authorList>
    </citation>
    <scope>NUCLEOTIDE SEQUENCE [LARGE SCALE GENOMIC DNA]</scope>
    <source>
        <strain evidence="1 2">DSM 109652</strain>
    </source>
</reference>
<protein>
    <submittedName>
        <fullName evidence="1">Sigma-70 family RNA polymerase sigma factor</fullName>
    </submittedName>
</protein>
<dbReference type="SUPFAM" id="SSF88659">
    <property type="entry name" value="Sigma3 and sigma4 domains of RNA polymerase sigma factors"/>
    <property type="match status" value="1"/>
</dbReference>
<accession>A0A844BYN2</accession>
<organism evidence="1 2">
    <name type="scientific">Fundicoccus ignavus</name>
    <dbReference type="NCBI Taxonomy" id="2664442"/>
    <lineage>
        <taxon>Bacteria</taxon>
        <taxon>Bacillati</taxon>
        <taxon>Bacillota</taxon>
        <taxon>Bacilli</taxon>
        <taxon>Lactobacillales</taxon>
        <taxon>Aerococcaceae</taxon>
        <taxon>Fundicoccus</taxon>
    </lineage>
</organism>
<gene>
    <name evidence="1" type="ORF">GF867_05965</name>
</gene>
<sequence>MKNRFITVKTAILVNGKTILVNQEVEVSEEIYLEMMREEWREDKRAQRAYRDVNRVWENYKDEKSNWLPESPDQYKALVGTGEPLSQLKMGLPLSLDRISETTNFEATAQTNVEEDAEAHLLYEAFEEVLDDFSERNKLIMSLLFIEELTEREVADIVGCSQKTVNNTKNKLLPIIQEALRDWK</sequence>
<dbReference type="EMBL" id="WJQT01000006">
    <property type="protein sequence ID" value="MRJ47104.1"/>
    <property type="molecule type" value="Genomic_DNA"/>
</dbReference>
<comment type="caution">
    <text evidence="1">The sequence shown here is derived from an EMBL/GenBank/DDBJ whole genome shotgun (WGS) entry which is preliminary data.</text>
</comment>
<dbReference type="GO" id="GO:0006352">
    <property type="term" value="P:DNA-templated transcription initiation"/>
    <property type="evidence" value="ECO:0007669"/>
    <property type="project" value="InterPro"/>
</dbReference>
<evidence type="ECO:0000313" key="2">
    <source>
        <dbReference type="Proteomes" id="UP000440066"/>
    </source>
</evidence>
<dbReference type="Proteomes" id="UP000440066">
    <property type="component" value="Unassembled WGS sequence"/>
</dbReference>